<dbReference type="RefSeq" id="WP_154529679.1">
    <property type="nucleotide sequence ID" value="NZ_JAXDZJ010000212.1"/>
</dbReference>
<dbReference type="InterPro" id="IPR023214">
    <property type="entry name" value="HAD_sf"/>
</dbReference>
<name>A0A6L5YFY6_9BACT</name>
<evidence type="ECO:0000313" key="2">
    <source>
        <dbReference type="Proteomes" id="UP000473699"/>
    </source>
</evidence>
<proteinExistence type="predicted"/>
<evidence type="ECO:0000313" key="1">
    <source>
        <dbReference type="EMBL" id="MST56607.1"/>
    </source>
</evidence>
<evidence type="ECO:0008006" key="3">
    <source>
        <dbReference type="Google" id="ProtNLM"/>
    </source>
</evidence>
<dbReference type="AlphaFoldDB" id="A0A6L5YFY6"/>
<protein>
    <recommendedName>
        <fullName evidence="3">HAD family hydrolase</fullName>
    </recommendedName>
</protein>
<sequence length="272" mass="29818">MLLSPSRADCIVFSVDGVLVDGAGISAALSRALSLSWSELLKREASEPVDAAPYLQAARRHNIFGSRGDIAWALLSLAMKTERQRLAEALPTPEQWEARLIAAENGHGMEDFTSTISATDCRTIVALYNDIYFGPTDDKAPLLEDLPEGARVLERPLFSTRWDKLPLPVGICTSRDRDELDCALRTLGWQDLPKERCITSEIVRKPDATGLENLCRSLGCRWPLYLGSLPADLELMESLGRGDFISVGTQLNHNVVKFPSAADALRAILGVV</sequence>
<organism evidence="1 2">
    <name type="scientific">Pyramidobacter porci</name>
    <dbReference type="NCBI Taxonomy" id="2605789"/>
    <lineage>
        <taxon>Bacteria</taxon>
        <taxon>Thermotogati</taxon>
        <taxon>Synergistota</taxon>
        <taxon>Synergistia</taxon>
        <taxon>Synergistales</taxon>
        <taxon>Dethiosulfovibrionaceae</taxon>
        <taxon>Pyramidobacter</taxon>
    </lineage>
</organism>
<dbReference type="SUPFAM" id="SSF56784">
    <property type="entry name" value="HAD-like"/>
    <property type="match status" value="1"/>
</dbReference>
<dbReference type="Gene3D" id="3.40.50.1000">
    <property type="entry name" value="HAD superfamily/HAD-like"/>
    <property type="match status" value="1"/>
</dbReference>
<dbReference type="Proteomes" id="UP000473699">
    <property type="component" value="Unassembled WGS sequence"/>
</dbReference>
<dbReference type="EMBL" id="VUNH01000014">
    <property type="protein sequence ID" value="MST56607.1"/>
    <property type="molecule type" value="Genomic_DNA"/>
</dbReference>
<dbReference type="InterPro" id="IPR036412">
    <property type="entry name" value="HAD-like_sf"/>
</dbReference>
<reference evidence="1 2" key="1">
    <citation type="submission" date="2019-08" db="EMBL/GenBank/DDBJ databases">
        <title>In-depth cultivation of the pig gut microbiome towards novel bacterial diversity and tailored functional studies.</title>
        <authorList>
            <person name="Wylensek D."/>
            <person name="Hitch T.C.A."/>
            <person name="Clavel T."/>
        </authorList>
    </citation>
    <scope>NUCLEOTIDE SEQUENCE [LARGE SCALE GENOMIC DNA]</scope>
    <source>
        <strain evidence="1 2">SM-530-WT-4B</strain>
    </source>
</reference>
<keyword evidence="2" id="KW-1185">Reference proteome</keyword>
<accession>A0A6L5YFY6</accession>
<comment type="caution">
    <text evidence="1">The sequence shown here is derived from an EMBL/GenBank/DDBJ whole genome shotgun (WGS) entry which is preliminary data.</text>
</comment>
<gene>
    <name evidence="1" type="ORF">FYJ74_11305</name>
</gene>